<evidence type="ECO:0000256" key="4">
    <source>
        <dbReference type="ARBA" id="ARBA00022840"/>
    </source>
</evidence>
<name>A0A812LJY3_SYMPI</name>
<evidence type="ECO:0000256" key="5">
    <source>
        <dbReference type="ARBA" id="ARBA00022989"/>
    </source>
</evidence>
<dbReference type="InterPro" id="IPR027417">
    <property type="entry name" value="P-loop_NTPase"/>
</dbReference>
<dbReference type="InterPro" id="IPR003439">
    <property type="entry name" value="ABC_transporter-like_ATP-bd"/>
</dbReference>
<dbReference type="EMBL" id="CAJNIZ010005892">
    <property type="protein sequence ID" value="CAE7245513.1"/>
    <property type="molecule type" value="Genomic_DNA"/>
</dbReference>
<accession>A0A812LJY3</accession>
<keyword evidence="3" id="KW-0547">Nucleotide-binding</keyword>
<dbReference type="Pfam" id="PF00005">
    <property type="entry name" value="ABC_tran"/>
    <property type="match status" value="1"/>
</dbReference>
<dbReference type="GO" id="GO:0016887">
    <property type="term" value="F:ATP hydrolysis activity"/>
    <property type="evidence" value="ECO:0007669"/>
    <property type="project" value="InterPro"/>
</dbReference>
<feature type="compositionally biased region" description="Basic and acidic residues" evidence="7">
    <location>
        <begin position="175"/>
        <end position="185"/>
    </location>
</feature>
<evidence type="ECO:0000256" key="8">
    <source>
        <dbReference type="SAM" id="Phobius"/>
    </source>
</evidence>
<comment type="caution">
    <text evidence="10">The sequence shown here is derived from an EMBL/GenBank/DDBJ whole genome shotgun (WGS) entry which is preliminary data.</text>
</comment>
<dbReference type="GO" id="GO:0140359">
    <property type="term" value="F:ABC-type transporter activity"/>
    <property type="evidence" value="ECO:0007669"/>
    <property type="project" value="InterPro"/>
</dbReference>
<gene>
    <name evidence="10" type="primary">ABCC2</name>
    <name evidence="10" type="ORF">SPIL2461_LOCUS4469</name>
</gene>
<dbReference type="InterPro" id="IPR011527">
    <property type="entry name" value="ABC1_TM_dom"/>
</dbReference>
<feature type="non-terminal residue" evidence="10">
    <location>
        <position position="521"/>
    </location>
</feature>
<dbReference type="SUPFAM" id="SSF52540">
    <property type="entry name" value="P-loop containing nucleoside triphosphate hydrolases"/>
    <property type="match status" value="1"/>
</dbReference>
<dbReference type="AlphaFoldDB" id="A0A812LJY3"/>
<evidence type="ECO:0000259" key="9">
    <source>
        <dbReference type="PROSITE" id="PS50929"/>
    </source>
</evidence>
<feature type="region of interest" description="Disordered" evidence="7">
    <location>
        <begin position="250"/>
        <end position="271"/>
    </location>
</feature>
<dbReference type="SUPFAM" id="SSF90123">
    <property type="entry name" value="ABC transporter transmembrane region"/>
    <property type="match status" value="1"/>
</dbReference>
<dbReference type="InterPro" id="IPR050173">
    <property type="entry name" value="ABC_transporter_C-like"/>
</dbReference>
<dbReference type="PROSITE" id="PS50929">
    <property type="entry name" value="ABC_TM1F"/>
    <property type="match status" value="1"/>
</dbReference>
<dbReference type="Gene3D" id="3.40.50.300">
    <property type="entry name" value="P-loop containing nucleotide triphosphate hydrolases"/>
    <property type="match status" value="1"/>
</dbReference>
<keyword evidence="11" id="KW-1185">Reference proteome</keyword>
<sequence>MALVACQKVDILHGTVQDNITFGKRYNEEKFEKVVDVCSLRPDLDLLQDGQSTIIGERGVNLSGGQKARVSLARAAYSDATIQLLDDPLSAVDAHVAVHLVKECLGANGFLAKTTRLLVSHQVQFATEVCRTNSYSDLLVGQISAWNLWRVVDMVVVIRNGEVTALGPPQQFSMEELRSAERSAEEAEQSADPPNADLSGAPPPFYRARSVPDEQEAKVPAGERTVVRKVSSKAFTRSTSAPAEQVEHIANGRSPVRRRSLEGAEETGEVEERAEEVEEGSLSVRVWCSFVRAMGCGVWVVIATNFVSTAGYLCSALWIGHWPEVSESLGTADALVEKFSSQKLQVYAAISFSIVIFTAMRQVWSNAKLVSLVFDHGSMHQRALWAVIRSQVDVMLSIGYCSPMAWHDTTPTGRVVNRFSSDLQKVDTDLQNNVVALLRAMYDMLASFLVVLVVVPLIFVVVVPSLLAYFWIQKIYRKTGREIQRMASKSYSPIYQGVDEAIAGVATIRAYEKQQHLPLRQ</sequence>
<dbReference type="GO" id="GO:0005524">
    <property type="term" value="F:ATP binding"/>
    <property type="evidence" value="ECO:0007669"/>
    <property type="project" value="UniProtKB-KW"/>
</dbReference>
<feature type="transmembrane region" description="Helical" evidence="8">
    <location>
        <begin position="445"/>
        <end position="472"/>
    </location>
</feature>
<dbReference type="Proteomes" id="UP000649617">
    <property type="component" value="Unassembled WGS sequence"/>
</dbReference>
<evidence type="ECO:0000256" key="3">
    <source>
        <dbReference type="ARBA" id="ARBA00022741"/>
    </source>
</evidence>
<protein>
    <submittedName>
        <fullName evidence="10">ABCC2 protein</fullName>
    </submittedName>
</protein>
<keyword evidence="6 8" id="KW-0472">Membrane</keyword>
<evidence type="ECO:0000256" key="1">
    <source>
        <dbReference type="ARBA" id="ARBA00022448"/>
    </source>
</evidence>
<dbReference type="Gene3D" id="1.20.1560.10">
    <property type="entry name" value="ABC transporter type 1, transmembrane domain"/>
    <property type="match status" value="1"/>
</dbReference>
<evidence type="ECO:0000256" key="6">
    <source>
        <dbReference type="ARBA" id="ARBA00023136"/>
    </source>
</evidence>
<keyword evidence="5 8" id="KW-1133">Transmembrane helix</keyword>
<evidence type="ECO:0000256" key="7">
    <source>
        <dbReference type="SAM" id="MobiDB-lite"/>
    </source>
</evidence>
<evidence type="ECO:0000313" key="10">
    <source>
        <dbReference type="EMBL" id="CAE7245513.1"/>
    </source>
</evidence>
<evidence type="ECO:0000313" key="11">
    <source>
        <dbReference type="Proteomes" id="UP000649617"/>
    </source>
</evidence>
<dbReference type="Pfam" id="PF00664">
    <property type="entry name" value="ABC_membrane"/>
    <property type="match status" value="1"/>
</dbReference>
<proteinExistence type="predicted"/>
<evidence type="ECO:0000256" key="2">
    <source>
        <dbReference type="ARBA" id="ARBA00022692"/>
    </source>
</evidence>
<dbReference type="GO" id="GO:0016020">
    <property type="term" value="C:membrane"/>
    <property type="evidence" value="ECO:0007669"/>
    <property type="project" value="InterPro"/>
</dbReference>
<feature type="region of interest" description="Disordered" evidence="7">
    <location>
        <begin position="169"/>
        <end position="223"/>
    </location>
</feature>
<keyword evidence="4" id="KW-0067">ATP-binding</keyword>
<organism evidence="10 11">
    <name type="scientific">Symbiodinium pilosum</name>
    <name type="common">Dinoflagellate</name>
    <dbReference type="NCBI Taxonomy" id="2952"/>
    <lineage>
        <taxon>Eukaryota</taxon>
        <taxon>Sar</taxon>
        <taxon>Alveolata</taxon>
        <taxon>Dinophyceae</taxon>
        <taxon>Suessiales</taxon>
        <taxon>Symbiodiniaceae</taxon>
        <taxon>Symbiodinium</taxon>
    </lineage>
</organism>
<keyword evidence="1" id="KW-0813">Transport</keyword>
<dbReference type="OrthoDB" id="4865934at2759"/>
<reference evidence="10" key="1">
    <citation type="submission" date="2021-02" db="EMBL/GenBank/DDBJ databases">
        <authorList>
            <person name="Dougan E. K."/>
            <person name="Rhodes N."/>
            <person name="Thang M."/>
            <person name="Chan C."/>
        </authorList>
    </citation>
    <scope>NUCLEOTIDE SEQUENCE</scope>
</reference>
<dbReference type="InterPro" id="IPR036640">
    <property type="entry name" value="ABC1_TM_sf"/>
</dbReference>
<dbReference type="PANTHER" id="PTHR24223">
    <property type="entry name" value="ATP-BINDING CASSETTE SUB-FAMILY C"/>
    <property type="match status" value="1"/>
</dbReference>
<keyword evidence="2 8" id="KW-0812">Transmembrane</keyword>
<feature type="domain" description="ABC transmembrane type-1" evidence="9">
    <location>
        <begin position="403"/>
        <end position="516"/>
    </location>
</feature>